<dbReference type="Pfam" id="PF01066">
    <property type="entry name" value="CDP-OH_P_transf"/>
    <property type="match status" value="1"/>
</dbReference>
<proteinExistence type="inferred from homology"/>
<dbReference type="RefSeq" id="WP_320508190.1">
    <property type="nucleotide sequence ID" value="NZ_JAXCLW010000002.1"/>
</dbReference>
<reference evidence="4 5" key="1">
    <citation type="journal article" date="2016" name="Antonie Van Leeuwenhoek">
        <title>Dongia soli sp. nov., isolated from soil from Dokdo, Korea.</title>
        <authorList>
            <person name="Kim D.U."/>
            <person name="Lee H."/>
            <person name="Kim H."/>
            <person name="Kim S.G."/>
            <person name="Ka J.O."/>
        </authorList>
    </citation>
    <scope>NUCLEOTIDE SEQUENCE [LARGE SCALE GENOMIC DNA]</scope>
    <source>
        <strain evidence="4 5">D78</strain>
    </source>
</reference>
<keyword evidence="1 2" id="KW-0808">Transferase</keyword>
<keyword evidence="5" id="KW-1185">Reference proteome</keyword>
<keyword evidence="3" id="KW-0472">Membrane</keyword>
<comment type="similarity">
    <text evidence="2">Belongs to the CDP-alcohol phosphatidyltransferase class-I family.</text>
</comment>
<dbReference type="EMBL" id="JAXCLW010000002">
    <property type="protein sequence ID" value="MDY0883145.1"/>
    <property type="molecule type" value="Genomic_DNA"/>
</dbReference>
<dbReference type="InterPro" id="IPR048254">
    <property type="entry name" value="CDP_ALCOHOL_P_TRANSF_CS"/>
</dbReference>
<name>A0ABU5EC79_9PROT</name>
<keyword evidence="3" id="KW-0812">Transmembrane</keyword>
<accession>A0ABU5EC79</accession>
<feature type="transmembrane region" description="Helical" evidence="3">
    <location>
        <begin position="359"/>
        <end position="381"/>
    </location>
</feature>
<evidence type="ECO:0000256" key="2">
    <source>
        <dbReference type="RuleBase" id="RU003750"/>
    </source>
</evidence>
<evidence type="ECO:0000313" key="4">
    <source>
        <dbReference type="EMBL" id="MDY0883145.1"/>
    </source>
</evidence>
<dbReference type="Proteomes" id="UP001279642">
    <property type="component" value="Unassembled WGS sequence"/>
</dbReference>
<protein>
    <submittedName>
        <fullName evidence="4">CDP-alcohol phosphatidyltransferase family protein</fullName>
    </submittedName>
</protein>
<sequence length="410" mass="45980">MKFWIDAANLSPERVFGMTLIERQLKALRHQKVDLSEVVIDTGDQPASSVDVPQDTGIACPIRVVSGGGDVATRIARSSGGEDVLASTATSLIDARLYGFLAKQNENVAVADDGAILVRVTNTERLETGANDLLRAVGSNIRWLSQSEFPSFVRKLRRSTPYYLFSVTTREHRRKIERFLFWSNYKGSTDFFTKYVYPPLVWLMVRPLARARVHPNVVTIISILLTIAVVPLCATGHFFWGFVCAYTMSVLDSVDGKLARLTFTDSAIGNVLDHGLDLVHPPFWYCAWAWGLANSDYHQPAATIWQSPVFVASLWILGLYVLDRVILKIYPNIFHRGLHTHAPIDGFIRTFISRRNINLPLFTVGYAIGLGVQTIYLILIWQAVTCLYHGIRTAWIIFVEKARPAPDVAE</sequence>
<feature type="transmembrane region" description="Helical" evidence="3">
    <location>
        <begin position="304"/>
        <end position="322"/>
    </location>
</feature>
<dbReference type="Gene3D" id="1.20.120.1760">
    <property type="match status" value="1"/>
</dbReference>
<gene>
    <name evidence="4" type="ORF">SMD27_09835</name>
</gene>
<dbReference type="InterPro" id="IPR043130">
    <property type="entry name" value="CDP-OH_PTrfase_TM_dom"/>
</dbReference>
<organism evidence="4 5">
    <name type="scientific">Dongia soli</name>
    <dbReference type="NCBI Taxonomy" id="600628"/>
    <lineage>
        <taxon>Bacteria</taxon>
        <taxon>Pseudomonadati</taxon>
        <taxon>Pseudomonadota</taxon>
        <taxon>Alphaproteobacteria</taxon>
        <taxon>Rhodospirillales</taxon>
        <taxon>Dongiaceae</taxon>
        <taxon>Dongia</taxon>
    </lineage>
</organism>
<evidence type="ECO:0000313" key="5">
    <source>
        <dbReference type="Proteomes" id="UP001279642"/>
    </source>
</evidence>
<feature type="transmembrane region" description="Helical" evidence="3">
    <location>
        <begin position="217"/>
        <end position="240"/>
    </location>
</feature>
<dbReference type="PROSITE" id="PS00379">
    <property type="entry name" value="CDP_ALCOHOL_P_TRANSF"/>
    <property type="match status" value="1"/>
</dbReference>
<comment type="caution">
    <text evidence="4">The sequence shown here is derived from an EMBL/GenBank/DDBJ whole genome shotgun (WGS) entry which is preliminary data.</text>
</comment>
<keyword evidence="3" id="KW-1133">Transmembrane helix</keyword>
<dbReference type="InterPro" id="IPR000462">
    <property type="entry name" value="CDP-OH_P_trans"/>
</dbReference>
<evidence type="ECO:0000256" key="3">
    <source>
        <dbReference type="SAM" id="Phobius"/>
    </source>
</evidence>
<evidence type="ECO:0000256" key="1">
    <source>
        <dbReference type="ARBA" id="ARBA00022679"/>
    </source>
</evidence>